<dbReference type="NCBIfam" id="TIGR01181">
    <property type="entry name" value="dTDP_gluc_dehyt"/>
    <property type="match status" value="1"/>
</dbReference>
<sequence length="333" mass="36975">MPTTYLVTGGAGFIGVNFVRHLLGHSDADVVVLDRLTYAGRRESLAGLPARRVRLVVGDICDPGLVDSLVRAADVVVHFAAESHNDNSLHDPTPFVQTNLVGTFTLLEAVRRHGVRYHHVSTDEVYGDLELDDPEKFCETTPYNPSSPYSSTKAGSDLLVRAWVRSFGVQATISNCSNNYGPFQHVEKFIPRQITNVIDGQRPKLYGAGLNVRDWIHVDDHNAAVLAIIERGTVGETYLIGANGEKDNKSVIEAILRLMGQPESAYEHVVDRPGHDMRYAIDASRLRTELGWAPQYTSFEDGLAATIDWYRANEEWWRPMKAATEAKYAKVGQ</sequence>
<dbReference type="InterPro" id="IPR005888">
    <property type="entry name" value="dTDP_Gluc_deHydtase"/>
</dbReference>
<feature type="domain" description="NAD(P)-binding" evidence="4">
    <location>
        <begin position="6"/>
        <end position="304"/>
    </location>
</feature>
<evidence type="ECO:0000256" key="3">
    <source>
        <dbReference type="ARBA" id="ARBA00023239"/>
    </source>
</evidence>
<dbReference type="AlphaFoldDB" id="A0A645EFI4"/>
<reference evidence="5" key="1">
    <citation type="submission" date="2019-08" db="EMBL/GenBank/DDBJ databases">
        <authorList>
            <person name="Kucharzyk K."/>
            <person name="Murdoch R.W."/>
            <person name="Higgins S."/>
            <person name="Loffler F."/>
        </authorList>
    </citation>
    <scope>NUCLEOTIDE SEQUENCE</scope>
</reference>
<keyword evidence="3 5" id="KW-0456">Lyase</keyword>
<proteinExistence type="predicted"/>
<dbReference type="InterPro" id="IPR036291">
    <property type="entry name" value="NAD(P)-bd_dom_sf"/>
</dbReference>
<dbReference type="CDD" id="cd05246">
    <property type="entry name" value="dTDP_GD_SDR_e"/>
    <property type="match status" value="1"/>
</dbReference>
<evidence type="ECO:0000313" key="5">
    <source>
        <dbReference type="EMBL" id="MPN00651.1"/>
    </source>
</evidence>
<evidence type="ECO:0000259" key="4">
    <source>
        <dbReference type="Pfam" id="PF16363"/>
    </source>
</evidence>
<dbReference type="PANTHER" id="PTHR43000">
    <property type="entry name" value="DTDP-D-GLUCOSE 4,6-DEHYDRATASE-RELATED"/>
    <property type="match status" value="1"/>
</dbReference>
<dbReference type="Pfam" id="PF16363">
    <property type="entry name" value="GDP_Man_Dehyd"/>
    <property type="match status" value="1"/>
</dbReference>
<keyword evidence="2" id="KW-0520">NAD</keyword>
<evidence type="ECO:0000256" key="2">
    <source>
        <dbReference type="ARBA" id="ARBA00023027"/>
    </source>
</evidence>
<protein>
    <submittedName>
        <fullName evidence="5">dTDP-glucose 4,6-dehydratase</fullName>
        <ecNumber evidence="5">4.2.1.46</ecNumber>
    </submittedName>
</protein>
<dbReference type="Gene3D" id="3.90.25.10">
    <property type="entry name" value="UDP-galactose 4-epimerase, domain 1"/>
    <property type="match status" value="1"/>
</dbReference>
<dbReference type="GO" id="GO:0009225">
    <property type="term" value="P:nucleotide-sugar metabolic process"/>
    <property type="evidence" value="ECO:0007669"/>
    <property type="project" value="InterPro"/>
</dbReference>
<dbReference type="EMBL" id="VSSQ01046686">
    <property type="protein sequence ID" value="MPN00651.1"/>
    <property type="molecule type" value="Genomic_DNA"/>
</dbReference>
<gene>
    <name evidence="5" type="primary">rmlB_3</name>
    <name evidence="5" type="ORF">SDC9_147847</name>
</gene>
<dbReference type="EC" id="4.2.1.46" evidence="5"/>
<name>A0A645EFI4_9ZZZZ</name>
<comment type="cofactor">
    <cofactor evidence="1">
        <name>NAD(+)</name>
        <dbReference type="ChEBI" id="CHEBI:57540"/>
    </cofactor>
</comment>
<dbReference type="GO" id="GO:0008460">
    <property type="term" value="F:dTDP-glucose 4,6-dehydratase activity"/>
    <property type="evidence" value="ECO:0007669"/>
    <property type="project" value="UniProtKB-EC"/>
</dbReference>
<evidence type="ECO:0000256" key="1">
    <source>
        <dbReference type="ARBA" id="ARBA00001911"/>
    </source>
</evidence>
<accession>A0A645EFI4</accession>
<comment type="caution">
    <text evidence="5">The sequence shown here is derived from an EMBL/GenBank/DDBJ whole genome shotgun (WGS) entry which is preliminary data.</text>
</comment>
<dbReference type="SUPFAM" id="SSF51735">
    <property type="entry name" value="NAD(P)-binding Rossmann-fold domains"/>
    <property type="match status" value="1"/>
</dbReference>
<organism evidence="5">
    <name type="scientific">bioreactor metagenome</name>
    <dbReference type="NCBI Taxonomy" id="1076179"/>
    <lineage>
        <taxon>unclassified sequences</taxon>
        <taxon>metagenomes</taxon>
        <taxon>ecological metagenomes</taxon>
    </lineage>
</organism>
<dbReference type="Gene3D" id="3.40.50.720">
    <property type="entry name" value="NAD(P)-binding Rossmann-like Domain"/>
    <property type="match status" value="1"/>
</dbReference>
<dbReference type="InterPro" id="IPR016040">
    <property type="entry name" value="NAD(P)-bd_dom"/>
</dbReference>